<dbReference type="CDD" id="cd09917">
    <property type="entry name" value="F-box_SF"/>
    <property type="match status" value="1"/>
</dbReference>
<dbReference type="Proteomes" id="UP000799429">
    <property type="component" value="Unassembled WGS sequence"/>
</dbReference>
<dbReference type="AlphaFoldDB" id="A0A9P4SJD3"/>
<evidence type="ECO:0000259" key="2">
    <source>
        <dbReference type="PROSITE" id="PS50181"/>
    </source>
</evidence>
<dbReference type="SUPFAM" id="SSF81383">
    <property type="entry name" value="F-box domain"/>
    <property type="match status" value="1"/>
</dbReference>
<feature type="compositionally biased region" description="Polar residues" evidence="1">
    <location>
        <begin position="76"/>
        <end position="98"/>
    </location>
</feature>
<organism evidence="3 4">
    <name type="scientific">Patellaria atrata CBS 101060</name>
    <dbReference type="NCBI Taxonomy" id="1346257"/>
    <lineage>
        <taxon>Eukaryota</taxon>
        <taxon>Fungi</taxon>
        <taxon>Dikarya</taxon>
        <taxon>Ascomycota</taxon>
        <taxon>Pezizomycotina</taxon>
        <taxon>Dothideomycetes</taxon>
        <taxon>Dothideomycetes incertae sedis</taxon>
        <taxon>Patellariales</taxon>
        <taxon>Patellariaceae</taxon>
        <taxon>Patellaria</taxon>
    </lineage>
</organism>
<dbReference type="PROSITE" id="PS50181">
    <property type="entry name" value="FBOX"/>
    <property type="match status" value="1"/>
</dbReference>
<dbReference type="InterPro" id="IPR036047">
    <property type="entry name" value="F-box-like_dom_sf"/>
</dbReference>
<feature type="region of interest" description="Disordered" evidence="1">
    <location>
        <begin position="76"/>
        <end position="99"/>
    </location>
</feature>
<evidence type="ECO:0000313" key="4">
    <source>
        <dbReference type="Proteomes" id="UP000799429"/>
    </source>
</evidence>
<evidence type="ECO:0000256" key="1">
    <source>
        <dbReference type="SAM" id="MobiDB-lite"/>
    </source>
</evidence>
<accession>A0A9P4SJD3</accession>
<feature type="domain" description="F-box" evidence="2">
    <location>
        <begin position="108"/>
        <end position="157"/>
    </location>
</feature>
<dbReference type="InterPro" id="IPR001810">
    <property type="entry name" value="F-box_dom"/>
</dbReference>
<reference evidence="3" key="1">
    <citation type="journal article" date="2020" name="Stud. Mycol.">
        <title>101 Dothideomycetes genomes: a test case for predicting lifestyles and emergence of pathogens.</title>
        <authorList>
            <person name="Haridas S."/>
            <person name="Albert R."/>
            <person name="Binder M."/>
            <person name="Bloem J."/>
            <person name="Labutti K."/>
            <person name="Salamov A."/>
            <person name="Andreopoulos B."/>
            <person name="Baker S."/>
            <person name="Barry K."/>
            <person name="Bills G."/>
            <person name="Bluhm B."/>
            <person name="Cannon C."/>
            <person name="Castanera R."/>
            <person name="Culley D."/>
            <person name="Daum C."/>
            <person name="Ezra D."/>
            <person name="Gonzalez J."/>
            <person name="Henrissat B."/>
            <person name="Kuo A."/>
            <person name="Liang C."/>
            <person name="Lipzen A."/>
            <person name="Lutzoni F."/>
            <person name="Magnuson J."/>
            <person name="Mondo S."/>
            <person name="Nolan M."/>
            <person name="Ohm R."/>
            <person name="Pangilinan J."/>
            <person name="Park H.-J."/>
            <person name="Ramirez L."/>
            <person name="Alfaro M."/>
            <person name="Sun H."/>
            <person name="Tritt A."/>
            <person name="Yoshinaga Y."/>
            <person name="Zwiers L.-H."/>
            <person name="Turgeon B."/>
            <person name="Goodwin S."/>
            <person name="Spatafora J."/>
            <person name="Crous P."/>
            <person name="Grigoriev I."/>
        </authorList>
    </citation>
    <scope>NUCLEOTIDE SEQUENCE</scope>
    <source>
        <strain evidence="3">CBS 101060</strain>
    </source>
</reference>
<sequence>MDADNSTTGSFEIMDAMVSSIESFNATHTVSSSSENFEMVEESNEDNFEYAEVESYHSGDFEGTNIPDSLETMDTESTGIESNTSTENATMSPTSAKSRLSIRGSIPARQLMTLPTELQLEIISHMNPAERTVLKLTCKYFYRFNELETLPSFFKHPPLDAPSHYHPQSIYLRKLIQSRAIDFTGWPCLSCERFLPSFKFTKTVQEEMRWVRKDQDPQAMSALVLLFAMSSRKNHPSNTRYKRLIYGDLHCAECDDKEFRDLAAERETLYGNSEE</sequence>
<dbReference type="Pfam" id="PF00646">
    <property type="entry name" value="F-box"/>
    <property type="match status" value="1"/>
</dbReference>
<comment type="caution">
    <text evidence="3">The sequence shown here is derived from an EMBL/GenBank/DDBJ whole genome shotgun (WGS) entry which is preliminary data.</text>
</comment>
<dbReference type="OrthoDB" id="4759647at2759"/>
<name>A0A9P4SJD3_9PEZI</name>
<dbReference type="EMBL" id="MU006089">
    <property type="protein sequence ID" value="KAF2843670.1"/>
    <property type="molecule type" value="Genomic_DNA"/>
</dbReference>
<gene>
    <name evidence="3" type="ORF">M501DRAFT_1013012</name>
</gene>
<proteinExistence type="predicted"/>
<evidence type="ECO:0000313" key="3">
    <source>
        <dbReference type="EMBL" id="KAF2843670.1"/>
    </source>
</evidence>
<keyword evidence="4" id="KW-1185">Reference proteome</keyword>
<protein>
    <recommendedName>
        <fullName evidence="2">F-box domain-containing protein</fullName>
    </recommendedName>
</protein>